<name>A0A6C0D410_9ZZZZ</name>
<evidence type="ECO:0008006" key="5">
    <source>
        <dbReference type="Google" id="ProtNLM"/>
    </source>
</evidence>
<organism evidence="4">
    <name type="scientific">viral metagenome</name>
    <dbReference type="NCBI Taxonomy" id="1070528"/>
    <lineage>
        <taxon>unclassified sequences</taxon>
        <taxon>metagenomes</taxon>
        <taxon>organismal metagenomes</taxon>
    </lineage>
</organism>
<dbReference type="PROSITE" id="PS50158">
    <property type="entry name" value="ZF_CCHC"/>
    <property type="match status" value="1"/>
</dbReference>
<dbReference type="InterPro" id="IPR001878">
    <property type="entry name" value="Znf_CCHC"/>
</dbReference>
<dbReference type="Gene3D" id="3.90.79.10">
    <property type="entry name" value="Nucleoside Triphosphate Pyrophosphohydrolase"/>
    <property type="match status" value="1"/>
</dbReference>
<evidence type="ECO:0000259" key="2">
    <source>
        <dbReference type="PROSITE" id="PS50158"/>
    </source>
</evidence>
<reference evidence="4" key="1">
    <citation type="journal article" date="2020" name="Nature">
        <title>Giant virus diversity and host interactions through global metagenomics.</title>
        <authorList>
            <person name="Schulz F."/>
            <person name="Roux S."/>
            <person name="Paez-Espino D."/>
            <person name="Jungbluth S."/>
            <person name="Walsh D.A."/>
            <person name="Denef V.J."/>
            <person name="McMahon K.D."/>
            <person name="Konstantinidis K.T."/>
            <person name="Eloe-Fadrosh E.A."/>
            <person name="Kyrpides N.C."/>
            <person name="Woyke T."/>
        </authorList>
    </citation>
    <scope>NUCLEOTIDE SEQUENCE</scope>
    <source>
        <strain evidence="4">GVMAG-M-3300023174-111</strain>
    </source>
</reference>
<keyword evidence="1" id="KW-0378">Hydrolase</keyword>
<dbReference type="GO" id="GO:0005737">
    <property type="term" value="C:cytoplasm"/>
    <property type="evidence" value="ECO:0007669"/>
    <property type="project" value="TreeGrafter"/>
</dbReference>
<evidence type="ECO:0000259" key="3">
    <source>
        <dbReference type="PROSITE" id="PS51462"/>
    </source>
</evidence>
<evidence type="ECO:0000256" key="1">
    <source>
        <dbReference type="ARBA" id="ARBA00022801"/>
    </source>
</evidence>
<dbReference type="SUPFAM" id="SSF55811">
    <property type="entry name" value="Nudix"/>
    <property type="match status" value="1"/>
</dbReference>
<dbReference type="AlphaFoldDB" id="A0A6C0D410"/>
<dbReference type="PROSITE" id="PS00893">
    <property type="entry name" value="NUDIX_BOX"/>
    <property type="match status" value="1"/>
</dbReference>
<evidence type="ECO:0000313" key="4">
    <source>
        <dbReference type="EMBL" id="QHT11000.1"/>
    </source>
</evidence>
<dbReference type="EMBL" id="MN739530">
    <property type="protein sequence ID" value="QHT11000.1"/>
    <property type="molecule type" value="Genomic_DNA"/>
</dbReference>
<dbReference type="InterPro" id="IPR015797">
    <property type="entry name" value="NUDIX_hydrolase-like_dom_sf"/>
</dbReference>
<feature type="domain" description="Nudix hydrolase" evidence="3">
    <location>
        <begin position="21"/>
        <end position="259"/>
    </location>
</feature>
<dbReference type="GO" id="GO:0016787">
    <property type="term" value="F:hydrolase activity"/>
    <property type="evidence" value="ECO:0007669"/>
    <property type="project" value="UniProtKB-KW"/>
</dbReference>
<dbReference type="InterPro" id="IPR020084">
    <property type="entry name" value="NUDIX_hydrolase_CS"/>
</dbReference>
<dbReference type="PANTHER" id="PTHR23114">
    <property type="entry name" value="M7GPPPN-MRNA HYDROLASE"/>
    <property type="match status" value="1"/>
</dbReference>
<dbReference type="GO" id="GO:0003676">
    <property type="term" value="F:nucleic acid binding"/>
    <property type="evidence" value="ECO:0007669"/>
    <property type="project" value="InterPro"/>
</dbReference>
<protein>
    <recommendedName>
        <fullName evidence="5">Nudix hydrolase domain-containing protein</fullName>
    </recommendedName>
</protein>
<sequence>MAEGYCNNCGKPGHLYHQCKMPITSIGLIVYRIIPTTKIVQYLMICRKDTLGYIDFMRGKYSVYNKYYLMNMLKQMTQSEKERIKCLTFDELWTDIWGNEEISLQYKSEESVSRDKFNILKNGIMVKNDYYSLETMIGESNNEMVWQEPEWGFPKGRRNYQEKDYVCAIREFTEETGYRGNQIHNIKNLLPFEEIFIGSNYKSYKHKYYLTYMNYENSFITKPFERSEVSKMEWKTYDECIEVIRPYNLEKKRLLTNIHNTITQFSIIGNIV</sequence>
<feature type="domain" description="CCHC-type" evidence="2">
    <location>
        <begin position="6"/>
        <end position="20"/>
    </location>
</feature>
<dbReference type="GO" id="GO:0008270">
    <property type="term" value="F:zinc ion binding"/>
    <property type="evidence" value="ECO:0007669"/>
    <property type="project" value="InterPro"/>
</dbReference>
<dbReference type="Pfam" id="PF00293">
    <property type="entry name" value="NUDIX"/>
    <property type="match status" value="1"/>
</dbReference>
<dbReference type="InterPro" id="IPR000086">
    <property type="entry name" value="NUDIX_hydrolase_dom"/>
</dbReference>
<dbReference type="PANTHER" id="PTHR23114:SF17">
    <property type="entry name" value="M7GPPPN-MRNA HYDROLASE"/>
    <property type="match status" value="1"/>
</dbReference>
<dbReference type="PROSITE" id="PS51462">
    <property type="entry name" value="NUDIX"/>
    <property type="match status" value="1"/>
</dbReference>
<dbReference type="GO" id="GO:0000290">
    <property type="term" value="P:deadenylation-dependent decapping of nuclear-transcribed mRNA"/>
    <property type="evidence" value="ECO:0007669"/>
    <property type="project" value="TreeGrafter"/>
</dbReference>
<accession>A0A6C0D410</accession>
<proteinExistence type="predicted"/>